<feature type="transmembrane region" description="Helical" evidence="1">
    <location>
        <begin position="82"/>
        <end position="107"/>
    </location>
</feature>
<feature type="transmembrane region" description="Helical" evidence="1">
    <location>
        <begin position="310"/>
        <end position="327"/>
    </location>
</feature>
<feature type="transmembrane region" description="Helical" evidence="1">
    <location>
        <begin position="269"/>
        <end position="289"/>
    </location>
</feature>
<keyword evidence="1" id="KW-0812">Transmembrane</keyword>
<feature type="transmembrane region" description="Helical" evidence="1">
    <location>
        <begin position="399"/>
        <end position="419"/>
    </location>
</feature>
<sequence>MAQNRRLDTFSLAAVLVSAHYGLGFLLGTAEQSLTFGAAGSLYAVCLSLGTIALLGLAKFYWTQEEQIWTLLGSSYGSGVKILIGLMSWASLIGIEAVQIISGAFILKVLGVPTLPSMVGLAILFTIVSLLPVEKASWIFRSLLVVNFLALVYGLWVLHGLTEYVRSPFEFTTSLEQISLPTRVGISLSTILLVIVDMRYQQLIVQAKDVKSLYQGCILAAILLLLLALLPSAVVVAALKAGILPDGIDGKEILPFILSWIGSGTDKPLGIALIASLLVPALGVGSTILRVQSKTVLDFNILPASNFNRLLIVVVNALLSLAVAFKGGEIINLIVFFYAAYVGSVFVPFVAYLIAQTGRYTFSKMGVRLSLIMSSISAMSVLILTFINPNFTVFGSTELNIMGMGILFGILSLFLGSMIEKYSSA</sequence>
<dbReference type="InterPro" id="IPR038377">
    <property type="entry name" value="Na/Glc_symporter_sf"/>
</dbReference>
<dbReference type="EMBL" id="JACXAE010000021">
    <property type="protein sequence ID" value="MBD2771362.1"/>
    <property type="molecule type" value="Genomic_DNA"/>
</dbReference>
<feature type="transmembrane region" description="Helical" evidence="1">
    <location>
        <begin position="42"/>
        <end position="62"/>
    </location>
</feature>
<accession>A0A8J7BW86</accession>
<feature type="transmembrane region" description="Helical" evidence="1">
    <location>
        <begin position="333"/>
        <end position="355"/>
    </location>
</feature>
<dbReference type="Gene3D" id="1.20.1730.10">
    <property type="entry name" value="Sodium/glucose cotransporter"/>
    <property type="match status" value="1"/>
</dbReference>
<dbReference type="Proteomes" id="UP000629098">
    <property type="component" value="Unassembled WGS sequence"/>
</dbReference>
<feature type="transmembrane region" description="Helical" evidence="1">
    <location>
        <begin position="138"/>
        <end position="158"/>
    </location>
</feature>
<gene>
    <name evidence="2" type="ORF">ICL16_04310</name>
</gene>
<proteinExistence type="predicted"/>
<keyword evidence="1" id="KW-0472">Membrane</keyword>
<comment type="caution">
    <text evidence="2">The sequence shown here is derived from an EMBL/GenBank/DDBJ whole genome shotgun (WGS) entry which is preliminary data.</text>
</comment>
<feature type="transmembrane region" description="Helical" evidence="1">
    <location>
        <begin position="367"/>
        <end position="387"/>
    </location>
</feature>
<keyword evidence="3" id="KW-1185">Reference proteome</keyword>
<evidence type="ECO:0000256" key="1">
    <source>
        <dbReference type="SAM" id="Phobius"/>
    </source>
</evidence>
<organism evidence="2 3">
    <name type="scientific">Iningainema tapete BLCC-T55</name>
    <dbReference type="NCBI Taxonomy" id="2748662"/>
    <lineage>
        <taxon>Bacteria</taxon>
        <taxon>Bacillati</taxon>
        <taxon>Cyanobacteriota</taxon>
        <taxon>Cyanophyceae</taxon>
        <taxon>Nostocales</taxon>
        <taxon>Scytonemataceae</taxon>
        <taxon>Iningainema tapete</taxon>
    </lineage>
</organism>
<feature type="transmembrane region" description="Helical" evidence="1">
    <location>
        <begin position="217"/>
        <end position="239"/>
    </location>
</feature>
<keyword evidence="1" id="KW-1133">Transmembrane helix</keyword>
<name>A0A8J7BW86_9CYAN</name>
<evidence type="ECO:0000313" key="3">
    <source>
        <dbReference type="Proteomes" id="UP000629098"/>
    </source>
</evidence>
<feature type="transmembrane region" description="Helical" evidence="1">
    <location>
        <begin position="113"/>
        <end position="131"/>
    </location>
</feature>
<evidence type="ECO:0008006" key="4">
    <source>
        <dbReference type="Google" id="ProtNLM"/>
    </source>
</evidence>
<dbReference type="AlphaFoldDB" id="A0A8J7BW86"/>
<reference evidence="2" key="1">
    <citation type="submission" date="2020-09" db="EMBL/GenBank/DDBJ databases">
        <title>Iningainema tapete sp. nov. (Scytonemataceae, Cyanobacteria) from greenhouses in central Florida (USA) produces two types of nodularin with biosynthetic potential for microcystin-LR and anabaenopeptins.</title>
        <authorList>
            <person name="Berthold D.E."/>
            <person name="Lefler F.W."/>
            <person name="Huang I.-S."/>
            <person name="Abdulla H."/>
            <person name="Zimba P.V."/>
            <person name="Laughinghouse H.D. IV."/>
        </authorList>
    </citation>
    <scope>NUCLEOTIDE SEQUENCE</scope>
    <source>
        <strain evidence="2">BLCCT55</strain>
    </source>
</reference>
<feature type="transmembrane region" description="Helical" evidence="1">
    <location>
        <begin position="178"/>
        <end position="196"/>
    </location>
</feature>
<protein>
    <recommendedName>
        <fullName evidence="4">Sodium:solute symporter</fullName>
    </recommendedName>
</protein>
<dbReference type="RefSeq" id="WP_190825661.1">
    <property type="nucleotide sequence ID" value="NZ_CAWPPI010000021.1"/>
</dbReference>
<feature type="transmembrane region" description="Helical" evidence="1">
    <location>
        <begin position="12"/>
        <end position="30"/>
    </location>
</feature>
<evidence type="ECO:0000313" key="2">
    <source>
        <dbReference type="EMBL" id="MBD2771362.1"/>
    </source>
</evidence>